<proteinExistence type="predicted"/>
<evidence type="ECO:0000313" key="1">
    <source>
        <dbReference type="EMBL" id="SDM63810.1"/>
    </source>
</evidence>
<dbReference type="EMBL" id="FNIA01000005">
    <property type="protein sequence ID" value="SDM63810.1"/>
    <property type="molecule type" value="Genomic_DNA"/>
</dbReference>
<evidence type="ECO:0000313" key="2">
    <source>
        <dbReference type="Proteomes" id="UP000199370"/>
    </source>
</evidence>
<dbReference type="AlphaFoldDB" id="A0A1G9UVD9"/>
<dbReference type="RefSeq" id="WP_175526392.1">
    <property type="nucleotide sequence ID" value="NZ_FNIA01000005.1"/>
</dbReference>
<dbReference type="Proteomes" id="UP000199370">
    <property type="component" value="Unassembled WGS sequence"/>
</dbReference>
<sequence>MTVDTTVPADGEVVLAFRLEPSGHCGNGLHADTFFEGRNIDVERA</sequence>
<dbReference type="STRING" id="996166.SAMN05192554_10525"/>
<protein>
    <submittedName>
        <fullName evidence="1">Uncharacterized protein</fullName>
    </submittedName>
</protein>
<gene>
    <name evidence="1" type="ORF">SAMN05192554_10525</name>
</gene>
<name>A0A1G9UVD9_9EURY</name>
<keyword evidence="2" id="KW-1185">Reference proteome</keyword>
<accession>A0A1G9UVD9</accession>
<reference evidence="1 2" key="1">
    <citation type="submission" date="2016-10" db="EMBL/GenBank/DDBJ databases">
        <authorList>
            <person name="de Groot N.N."/>
        </authorList>
    </citation>
    <scope>NUCLEOTIDE SEQUENCE [LARGE SCALE GENOMIC DNA]</scope>
    <source>
        <strain evidence="2">EB21,IBRC-M 10013,KCTC 4048</strain>
    </source>
</reference>
<organism evidence="1 2">
    <name type="scientific">Haloarchaeobius iranensis</name>
    <dbReference type="NCBI Taxonomy" id="996166"/>
    <lineage>
        <taxon>Archaea</taxon>
        <taxon>Methanobacteriati</taxon>
        <taxon>Methanobacteriota</taxon>
        <taxon>Stenosarchaea group</taxon>
        <taxon>Halobacteria</taxon>
        <taxon>Halobacteriales</taxon>
        <taxon>Halorubellaceae</taxon>
        <taxon>Haloarchaeobius</taxon>
    </lineage>
</organism>